<sequence length="229" mass="27013">MVTIIACTMRSAYMDNVFANYDRQVWKDKEMIIVLNKDNMDLDLWKQRASQYPNNEVRVYKLPQKYHLGKCLNYAIARAKEGIITKFDDDDYYGPKYLRESVTALKKGKGSIIGKHTSYLYFEAKKALMVFRPGGERKHVRSVKGGTLLFRKSLWRRVQFPEFKKSGTDSGWTGRCRRRGFKIYSVSKKNYVCVRRKNTGTHTQKKSTKRYMSHCRLVRHTNNYTRFVT</sequence>
<name>A0A368W812_9BACL</name>
<dbReference type="SUPFAM" id="SSF53448">
    <property type="entry name" value="Nucleotide-diphospho-sugar transferases"/>
    <property type="match status" value="1"/>
</dbReference>
<dbReference type="GO" id="GO:0016740">
    <property type="term" value="F:transferase activity"/>
    <property type="evidence" value="ECO:0007669"/>
    <property type="project" value="UniProtKB-KW"/>
</dbReference>
<evidence type="ECO:0000313" key="2">
    <source>
        <dbReference type="EMBL" id="RCW50257.1"/>
    </source>
</evidence>
<organism evidence="2 3">
    <name type="scientific">Paenibacillus prosopidis</name>
    <dbReference type="NCBI Taxonomy" id="630520"/>
    <lineage>
        <taxon>Bacteria</taxon>
        <taxon>Bacillati</taxon>
        <taxon>Bacillota</taxon>
        <taxon>Bacilli</taxon>
        <taxon>Bacillales</taxon>
        <taxon>Paenibacillaceae</taxon>
        <taxon>Paenibacillus</taxon>
    </lineage>
</organism>
<keyword evidence="2" id="KW-0808">Transferase</keyword>
<dbReference type="EMBL" id="QPJD01000003">
    <property type="protein sequence ID" value="RCW50257.1"/>
    <property type="molecule type" value="Genomic_DNA"/>
</dbReference>
<accession>A0A368W812</accession>
<dbReference type="OrthoDB" id="6713581at2"/>
<dbReference type="Gene3D" id="3.90.550.10">
    <property type="entry name" value="Spore Coat Polysaccharide Biosynthesis Protein SpsA, Chain A"/>
    <property type="match status" value="1"/>
</dbReference>
<protein>
    <submittedName>
        <fullName evidence="2">Glycosyltransferase involved in cell wall biosynthesis</fullName>
    </submittedName>
</protein>
<dbReference type="RefSeq" id="WP_114379098.1">
    <property type="nucleotide sequence ID" value="NZ_QPJD01000003.1"/>
</dbReference>
<dbReference type="InterPro" id="IPR029044">
    <property type="entry name" value="Nucleotide-diphossugar_trans"/>
</dbReference>
<reference evidence="2 3" key="1">
    <citation type="submission" date="2018-07" db="EMBL/GenBank/DDBJ databases">
        <title>Genomic Encyclopedia of Type Strains, Phase III (KMG-III): the genomes of soil and plant-associated and newly described type strains.</title>
        <authorList>
            <person name="Whitman W."/>
        </authorList>
    </citation>
    <scope>NUCLEOTIDE SEQUENCE [LARGE SCALE GENOMIC DNA]</scope>
    <source>
        <strain evidence="2 3">CECT 7506</strain>
    </source>
</reference>
<dbReference type="InterPro" id="IPR001173">
    <property type="entry name" value="Glyco_trans_2-like"/>
</dbReference>
<gene>
    <name evidence="2" type="ORF">DFP97_103275</name>
</gene>
<proteinExistence type="predicted"/>
<evidence type="ECO:0000313" key="3">
    <source>
        <dbReference type="Proteomes" id="UP000252415"/>
    </source>
</evidence>
<evidence type="ECO:0000259" key="1">
    <source>
        <dbReference type="Pfam" id="PF00535"/>
    </source>
</evidence>
<dbReference type="CDD" id="cd00761">
    <property type="entry name" value="Glyco_tranf_GTA_type"/>
    <property type="match status" value="1"/>
</dbReference>
<feature type="domain" description="Glycosyltransferase 2-like" evidence="1">
    <location>
        <begin position="4"/>
        <end position="127"/>
    </location>
</feature>
<dbReference type="Proteomes" id="UP000252415">
    <property type="component" value="Unassembled WGS sequence"/>
</dbReference>
<keyword evidence="3" id="KW-1185">Reference proteome</keyword>
<dbReference type="Pfam" id="PF00535">
    <property type="entry name" value="Glycos_transf_2"/>
    <property type="match status" value="1"/>
</dbReference>
<dbReference type="AlphaFoldDB" id="A0A368W812"/>
<comment type="caution">
    <text evidence="2">The sequence shown here is derived from an EMBL/GenBank/DDBJ whole genome shotgun (WGS) entry which is preliminary data.</text>
</comment>